<evidence type="ECO:0000313" key="8">
    <source>
        <dbReference type="Proteomes" id="UP000652761"/>
    </source>
</evidence>
<dbReference type="OrthoDB" id="445712at2759"/>
<feature type="compositionally biased region" description="Low complexity" evidence="5">
    <location>
        <begin position="56"/>
        <end position="70"/>
    </location>
</feature>
<evidence type="ECO:0000256" key="2">
    <source>
        <dbReference type="ARBA" id="ARBA00022679"/>
    </source>
</evidence>
<evidence type="ECO:0000313" key="7">
    <source>
        <dbReference type="EMBL" id="MQL75523.1"/>
    </source>
</evidence>
<dbReference type="EMBL" id="NMUH01000255">
    <property type="protein sequence ID" value="MQL75523.1"/>
    <property type="molecule type" value="Genomic_DNA"/>
</dbReference>
<dbReference type="SUPFAM" id="SSF81301">
    <property type="entry name" value="Nucleotidyltransferase"/>
    <property type="match status" value="1"/>
</dbReference>
<dbReference type="GO" id="GO:0001680">
    <property type="term" value="P:tRNA 3'-terminal CCA addition"/>
    <property type="evidence" value="ECO:0007669"/>
    <property type="project" value="UniProtKB-ARBA"/>
</dbReference>
<gene>
    <name evidence="7" type="ORF">Taro_007904</name>
</gene>
<protein>
    <recommendedName>
        <fullName evidence="6">Poly A polymerase head domain-containing protein</fullName>
    </recommendedName>
</protein>
<evidence type="ECO:0000256" key="1">
    <source>
        <dbReference type="ARBA" id="ARBA00007265"/>
    </source>
</evidence>
<keyword evidence="2 4" id="KW-0808">Transferase</keyword>
<dbReference type="Proteomes" id="UP000652761">
    <property type="component" value="Unassembled WGS sequence"/>
</dbReference>
<dbReference type="InterPro" id="IPR043519">
    <property type="entry name" value="NT_sf"/>
</dbReference>
<dbReference type="AlphaFoldDB" id="A0A843U1S5"/>
<dbReference type="GO" id="GO:0052929">
    <property type="term" value="F:ATP:3'-cytidine-cytidine-tRNA adenylyltransferase activity"/>
    <property type="evidence" value="ECO:0007669"/>
    <property type="project" value="TreeGrafter"/>
</dbReference>
<dbReference type="SUPFAM" id="SSF81891">
    <property type="entry name" value="Poly A polymerase C-terminal region-like"/>
    <property type="match status" value="1"/>
</dbReference>
<comment type="similarity">
    <text evidence="1 4">Belongs to the tRNA nucleotidyltransferase/poly(A) polymerase family.</text>
</comment>
<organism evidence="7 8">
    <name type="scientific">Colocasia esculenta</name>
    <name type="common">Wild taro</name>
    <name type="synonym">Arum esculentum</name>
    <dbReference type="NCBI Taxonomy" id="4460"/>
    <lineage>
        <taxon>Eukaryota</taxon>
        <taxon>Viridiplantae</taxon>
        <taxon>Streptophyta</taxon>
        <taxon>Embryophyta</taxon>
        <taxon>Tracheophyta</taxon>
        <taxon>Spermatophyta</taxon>
        <taxon>Magnoliopsida</taxon>
        <taxon>Liliopsida</taxon>
        <taxon>Araceae</taxon>
        <taxon>Aroideae</taxon>
        <taxon>Colocasieae</taxon>
        <taxon>Colocasia</taxon>
    </lineage>
</organism>
<accession>A0A843U1S5</accession>
<dbReference type="GO" id="GO:0052927">
    <property type="term" value="F:CC tRNA cytidylyltransferase activity"/>
    <property type="evidence" value="ECO:0007669"/>
    <property type="project" value="TreeGrafter"/>
</dbReference>
<dbReference type="InterPro" id="IPR002646">
    <property type="entry name" value="PolA_pol_head_dom"/>
</dbReference>
<name>A0A843U1S5_COLES</name>
<dbReference type="Gene3D" id="3.30.460.10">
    <property type="entry name" value="Beta Polymerase, domain 2"/>
    <property type="match status" value="1"/>
</dbReference>
<comment type="caution">
    <text evidence="7">The sequence shown here is derived from an EMBL/GenBank/DDBJ whole genome shotgun (WGS) entry which is preliminary data.</text>
</comment>
<sequence>ILAGGVRRQRLKKQPLPVTTSAAKSPRGDDSVTPKGAPETPAASQLREASPENQASSRTPPTSRSLSGTLEDASSKPCMPPLGIKNLPPLLNFPLLSPRPLLSRGLPLRFRTPRLRPWSKLRFGPLAGAPTCCCVVTRAATMGAARVAVKSEIDLTEKEERIFQRLLDVVRHFKMDVELRVAGGWVRDKLLGRDCYDIDIALDKMLGREFCEKVNEFLALKGEETRGVGVIQSNPDQSKHLETARMRIYDTWIDFVNLRSETYAENSRIPTMVLYKYCIRKARSDRTPKSVLGLLADPNPDWNWIGRLANPQGFWLIQDRAGVEDLKCGIIITPLPPKATFLDDPLRVLRAIRFGARFGFTLDEDLKKAAADEEVKAAIANKISRERIGHEV</sequence>
<evidence type="ECO:0000256" key="5">
    <source>
        <dbReference type="SAM" id="MobiDB-lite"/>
    </source>
</evidence>
<evidence type="ECO:0000259" key="6">
    <source>
        <dbReference type="Pfam" id="PF01743"/>
    </source>
</evidence>
<feature type="region of interest" description="Disordered" evidence="5">
    <location>
        <begin position="1"/>
        <end position="79"/>
    </location>
</feature>
<reference evidence="7" key="1">
    <citation type="submission" date="2017-07" db="EMBL/GenBank/DDBJ databases">
        <title>Taro Niue Genome Assembly and Annotation.</title>
        <authorList>
            <person name="Atibalentja N."/>
            <person name="Keating K."/>
            <person name="Fields C.J."/>
        </authorList>
    </citation>
    <scope>NUCLEOTIDE SEQUENCE</scope>
    <source>
        <strain evidence="7">Niue_2</strain>
        <tissue evidence="7">Leaf</tissue>
    </source>
</reference>
<dbReference type="PANTHER" id="PTHR13734:SF5">
    <property type="entry name" value="CCA TRNA NUCLEOTIDYLTRANSFERASE, MITOCHONDRIAL"/>
    <property type="match status" value="1"/>
</dbReference>
<feature type="domain" description="Poly A polymerase head" evidence="6">
    <location>
        <begin position="179"/>
        <end position="266"/>
    </location>
</feature>
<keyword evidence="3 4" id="KW-0694">RNA-binding</keyword>
<proteinExistence type="inferred from homology"/>
<keyword evidence="8" id="KW-1185">Reference proteome</keyword>
<dbReference type="Pfam" id="PF01743">
    <property type="entry name" value="PolyA_pol"/>
    <property type="match status" value="1"/>
</dbReference>
<feature type="non-terminal residue" evidence="7">
    <location>
        <position position="1"/>
    </location>
</feature>
<dbReference type="GO" id="GO:0003723">
    <property type="term" value="F:RNA binding"/>
    <property type="evidence" value="ECO:0007669"/>
    <property type="project" value="UniProtKB-KW"/>
</dbReference>
<dbReference type="PANTHER" id="PTHR13734">
    <property type="entry name" value="TRNA-NUCLEOTIDYLTRANSFERASE"/>
    <property type="match status" value="1"/>
</dbReference>
<dbReference type="Gene3D" id="1.10.3090.10">
    <property type="entry name" value="cca-adding enzyme, domain 2"/>
    <property type="match status" value="1"/>
</dbReference>
<evidence type="ECO:0000256" key="3">
    <source>
        <dbReference type="ARBA" id="ARBA00022884"/>
    </source>
</evidence>
<evidence type="ECO:0000256" key="4">
    <source>
        <dbReference type="RuleBase" id="RU003953"/>
    </source>
</evidence>